<protein>
    <recommendedName>
        <fullName evidence="6">PHD-type domain-containing protein</fullName>
    </recommendedName>
</protein>
<dbReference type="InterPro" id="IPR019786">
    <property type="entry name" value="Zinc_finger_PHD-type_CS"/>
</dbReference>
<dbReference type="STRING" id="595528.A0A0D2WIW4"/>
<dbReference type="GO" id="GO:0032221">
    <property type="term" value="C:Rpd3S complex"/>
    <property type="evidence" value="ECO:0007669"/>
    <property type="project" value="TreeGrafter"/>
</dbReference>
<dbReference type="PANTHER" id="PTHR47636:SF1">
    <property type="entry name" value="TRANSCRIPTIONAL REGULATORY PROTEIN RCO1"/>
    <property type="match status" value="1"/>
</dbReference>
<accession>A0A0D2WIW4</accession>
<dbReference type="PROSITE" id="PS01359">
    <property type="entry name" value="ZF_PHD_1"/>
    <property type="match status" value="1"/>
</dbReference>
<feature type="compositionally biased region" description="Polar residues" evidence="5">
    <location>
        <begin position="166"/>
        <end position="181"/>
    </location>
</feature>
<evidence type="ECO:0000256" key="3">
    <source>
        <dbReference type="ARBA" id="ARBA00022833"/>
    </source>
</evidence>
<reference evidence="8" key="1">
    <citation type="submission" date="2011-02" db="EMBL/GenBank/DDBJ databases">
        <title>The Genome Sequence of Capsaspora owczarzaki ATCC 30864.</title>
        <authorList>
            <person name="Russ C."/>
            <person name="Cuomo C."/>
            <person name="Burger G."/>
            <person name="Gray M.W."/>
            <person name="Holland P.W.H."/>
            <person name="King N."/>
            <person name="Lang F.B.F."/>
            <person name="Roger A.J."/>
            <person name="Ruiz-Trillo I."/>
            <person name="Young S.K."/>
            <person name="Zeng Q."/>
            <person name="Gargeya S."/>
            <person name="Alvarado L."/>
            <person name="Berlin A."/>
            <person name="Chapman S.B."/>
            <person name="Chen Z."/>
            <person name="Freedman E."/>
            <person name="Gellesch M."/>
            <person name="Goldberg J."/>
            <person name="Griggs A."/>
            <person name="Gujja S."/>
            <person name="Heilman E."/>
            <person name="Heiman D."/>
            <person name="Howarth C."/>
            <person name="Mehta T."/>
            <person name="Neiman D."/>
            <person name="Pearson M."/>
            <person name="Roberts A."/>
            <person name="Saif S."/>
            <person name="Shea T."/>
            <person name="Shenoy N."/>
            <person name="Sisk P."/>
            <person name="Stolte C."/>
            <person name="Sykes S."/>
            <person name="White J."/>
            <person name="Yandava C."/>
            <person name="Haas B."/>
            <person name="Nusbaum C."/>
            <person name="Birren B."/>
        </authorList>
    </citation>
    <scope>NUCLEOTIDE SEQUENCE</scope>
    <source>
        <strain evidence="8">ATCC 30864</strain>
    </source>
</reference>
<evidence type="ECO:0000256" key="1">
    <source>
        <dbReference type="ARBA" id="ARBA00022723"/>
    </source>
</evidence>
<dbReference type="EMBL" id="KE346361">
    <property type="protein sequence ID" value="KJE89875.1"/>
    <property type="molecule type" value="Genomic_DNA"/>
</dbReference>
<feature type="region of interest" description="Disordered" evidence="5">
    <location>
        <begin position="120"/>
        <end position="284"/>
    </location>
</feature>
<feature type="compositionally biased region" description="Polar residues" evidence="5">
    <location>
        <begin position="199"/>
        <end position="216"/>
    </location>
</feature>
<evidence type="ECO:0000256" key="5">
    <source>
        <dbReference type="SAM" id="MobiDB-lite"/>
    </source>
</evidence>
<name>A0A0D2WIW4_CAPO3</name>
<dbReference type="AlphaFoldDB" id="A0A0D2WIW4"/>
<dbReference type="InterPro" id="IPR013083">
    <property type="entry name" value="Znf_RING/FYVE/PHD"/>
</dbReference>
<feature type="compositionally biased region" description="Polar residues" evidence="5">
    <location>
        <begin position="225"/>
        <end position="238"/>
    </location>
</feature>
<evidence type="ECO:0000313" key="7">
    <source>
        <dbReference type="EMBL" id="KJE89875.1"/>
    </source>
</evidence>
<gene>
    <name evidence="7" type="ORF">CAOG_009405</name>
</gene>
<dbReference type="GO" id="GO:0006357">
    <property type="term" value="P:regulation of transcription by RNA polymerase II"/>
    <property type="evidence" value="ECO:0007669"/>
    <property type="project" value="TreeGrafter"/>
</dbReference>
<keyword evidence="1" id="KW-0479">Metal-binding</keyword>
<feature type="region of interest" description="Disordered" evidence="5">
    <location>
        <begin position="365"/>
        <end position="426"/>
    </location>
</feature>
<dbReference type="Proteomes" id="UP000008743">
    <property type="component" value="Unassembled WGS sequence"/>
</dbReference>
<dbReference type="Pfam" id="PF00628">
    <property type="entry name" value="PHD"/>
    <property type="match status" value="1"/>
</dbReference>
<keyword evidence="2 4" id="KW-0863">Zinc-finger</keyword>
<dbReference type="InterPro" id="IPR052819">
    <property type="entry name" value="Chromatin_regulatory_protein"/>
</dbReference>
<dbReference type="Gene3D" id="3.30.40.10">
    <property type="entry name" value="Zinc/RING finger domain, C3HC4 (zinc finger)"/>
    <property type="match status" value="1"/>
</dbReference>
<dbReference type="GO" id="GO:0008270">
    <property type="term" value="F:zinc ion binding"/>
    <property type="evidence" value="ECO:0007669"/>
    <property type="project" value="UniProtKB-KW"/>
</dbReference>
<feature type="compositionally biased region" description="Low complexity" evidence="5">
    <location>
        <begin position="246"/>
        <end position="257"/>
    </location>
</feature>
<dbReference type="eggNOG" id="KOG4299">
    <property type="taxonomic scope" value="Eukaryota"/>
</dbReference>
<evidence type="ECO:0000256" key="4">
    <source>
        <dbReference type="PROSITE-ProRule" id="PRU00146"/>
    </source>
</evidence>
<feature type="region of interest" description="Disordered" evidence="5">
    <location>
        <begin position="1"/>
        <end position="44"/>
    </location>
</feature>
<dbReference type="InterPro" id="IPR011011">
    <property type="entry name" value="Znf_FYVE_PHD"/>
</dbReference>
<feature type="region of interest" description="Disordered" evidence="5">
    <location>
        <begin position="316"/>
        <end position="340"/>
    </location>
</feature>
<dbReference type="SUPFAM" id="SSF57903">
    <property type="entry name" value="FYVE/PHD zinc finger"/>
    <property type="match status" value="1"/>
</dbReference>
<dbReference type="eggNOG" id="KOG1947">
    <property type="taxonomic scope" value="Eukaryota"/>
</dbReference>
<feature type="compositionally biased region" description="Basic and acidic residues" evidence="5">
    <location>
        <begin position="379"/>
        <end position="392"/>
    </location>
</feature>
<evidence type="ECO:0000259" key="6">
    <source>
        <dbReference type="PROSITE" id="PS50016"/>
    </source>
</evidence>
<dbReference type="InterPro" id="IPR019787">
    <property type="entry name" value="Znf_PHD-finger"/>
</dbReference>
<proteinExistence type="predicted"/>
<keyword evidence="8" id="KW-1185">Reference proteome</keyword>
<feature type="compositionally biased region" description="Low complexity" evidence="5">
    <location>
        <begin position="120"/>
        <end position="133"/>
    </location>
</feature>
<evidence type="ECO:0000313" key="8">
    <source>
        <dbReference type="Proteomes" id="UP000008743"/>
    </source>
</evidence>
<evidence type="ECO:0000256" key="2">
    <source>
        <dbReference type="ARBA" id="ARBA00022771"/>
    </source>
</evidence>
<dbReference type="InterPro" id="IPR001965">
    <property type="entry name" value="Znf_PHD"/>
</dbReference>
<keyword evidence="3" id="KW-0862">Zinc</keyword>
<sequence length="491" mass="50916">MDVQADGDESASVPADGDSSRGRRQRPAASPRRNSAQAPPPPAEVMMAADGARDQNDEFCTECRGTGRLLCCDGCPRAFHPVCLDIDENELADDDSAWYCHACSVSRLQQGAAWTTASFAGSPNSAVSASSSSMPPPPQESSSSSSAPAPASVSAVSAPAPESRPTETTGLQDTQPTQSQAAPALPQPDDGDGSSSSSATEEQSANPATLTASTVVQRYFAPSEPQAQQSGSPRSNTVMLAPPPSSRAAPTPTATARRNVRGPRSALTSFLEEQGIRSRVPTDWYRRRNGNEAAAAAAAAATAAAQATATAAMATDAAAADAQVESAASSSSAPSFNAQTATAPDGSLLLAPMLGRSATSALQSMDTANGNGAANGEPSGKDKDKGKGKGKEQAASSTGTPKRKSRKRNGSSSSSSSSDDDDNDWQFRGDSNFVADMARDGHTICIICHCRLTPENMSISRPSWCMQCLQNAREHLHRRRPSLQKSSQSRL</sequence>
<feature type="compositionally biased region" description="Low complexity" evidence="5">
    <location>
        <begin position="316"/>
        <end position="333"/>
    </location>
</feature>
<dbReference type="PANTHER" id="PTHR47636">
    <property type="entry name" value="TRANSCRIPTIONAL REGULATORY PROTEIN RCO1"/>
    <property type="match status" value="1"/>
</dbReference>
<organism evidence="7 8">
    <name type="scientific">Capsaspora owczarzaki (strain ATCC 30864)</name>
    <dbReference type="NCBI Taxonomy" id="595528"/>
    <lineage>
        <taxon>Eukaryota</taxon>
        <taxon>Filasterea</taxon>
        <taxon>Capsaspora</taxon>
    </lineage>
</organism>
<dbReference type="InParanoid" id="A0A0D2WIW4"/>
<feature type="domain" description="PHD-type" evidence="6">
    <location>
        <begin position="57"/>
        <end position="106"/>
    </location>
</feature>
<dbReference type="OrthoDB" id="5876363at2759"/>
<dbReference type="PROSITE" id="PS50016">
    <property type="entry name" value="ZF_PHD_2"/>
    <property type="match status" value="1"/>
</dbReference>
<dbReference type="CDD" id="cd15535">
    <property type="entry name" value="PHD1_Rco1"/>
    <property type="match status" value="1"/>
</dbReference>
<dbReference type="SMART" id="SM00249">
    <property type="entry name" value="PHD"/>
    <property type="match status" value="1"/>
</dbReference>
<feature type="compositionally biased region" description="Low complexity" evidence="5">
    <location>
        <begin position="140"/>
        <end position="163"/>
    </location>
</feature>